<protein>
    <recommendedName>
        <fullName evidence="1">Resolvase/invertase-type recombinase catalytic domain-containing protein</fullName>
    </recommendedName>
</protein>
<accession>C0BCZ4</accession>
<dbReference type="HOGENOM" id="CLU_2080783_0_0_9"/>
<proteinExistence type="predicted"/>
<evidence type="ECO:0000259" key="1">
    <source>
        <dbReference type="SMART" id="SM00857"/>
    </source>
</evidence>
<dbReference type="GO" id="GO:0000150">
    <property type="term" value="F:DNA strand exchange activity"/>
    <property type="evidence" value="ECO:0007669"/>
    <property type="project" value="InterPro"/>
</dbReference>
<dbReference type="InterPro" id="IPR036162">
    <property type="entry name" value="Resolvase-like_N_sf"/>
</dbReference>
<comment type="caution">
    <text evidence="2">The sequence shown here is derived from an EMBL/GenBank/DDBJ whole genome shotgun (WGS) entry which is preliminary data.</text>
</comment>
<dbReference type="SUPFAM" id="SSF53041">
    <property type="entry name" value="Resolvase-like"/>
    <property type="match status" value="1"/>
</dbReference>
<evidence type="ECO:0000313" key="2">
    <source>
        <dbReference type="EMBL" id="EEG88945.1"/>
    </source>
</evidence>
<reference evidence="2 3" key="2">
    <citation type="submission" date="2009-03" db="EMBL/GenBank/DDBJ databases">
        <title>Draft genome sequence of Coprococcus comes (ATCC 27758).</title>
        <authorList>
            <person name="Sudarsanam P."/>
            <person name="Ley R."/>
            <person name="Guruge J."/>
            <person name="Turnbaugh P.J."/>
            <person name="Mahowald M."/>
            <person name="Liep D."/>
            <person name="Gordon J."/>
        </authorList>
    </citation>
    <scope>NUCLEOTIDE SEQUENCE [LARGE SCALE GENOMIC DNA]</scope>
    <source>
        <strain evidence="2 3">ATCC 27758</strain>
    </source>
</reference>
<dbReference type="Proteomes" id="UP000003793">
    <property type="component" value="Unassembled WGS sequence"/>
</dbReference>
<dbReference type="GO" id="GO:0003677">
    <property type="term" value="F:DNA binding"/>
    <property type="evidence" value="ECO:0007669"/>
    <property type="project" value="InterPro"/>
</dbReference>
<dbReference type="EMBL" id="ABVR01000042">
    <property type="protein sequence ID" value="EEG88945.1"/>
    <property type="molecule type" value="Genomic_DNA"/>
</dbReference>
<feature type="domain" description="Resolvase/invertase-type recombinase catalytic" evidence="1">
    <location>
        <begin position="9"/>
        <end position="117"/>
    </location>
</feature>
<dbReference type="InterPro" id="IPR006119">
    <property type="entry name" value="Resolv_N"/>
</dbReference>
<dbReference type="SMART" id="SM00857">
    <property type="entry name" value="Resolvase"/>
    <property type="match status" value="1"/>
</dbReference>
<name>C0BCZ4_9FIRM</name>
<evidence type="ECO:0000313" key="3">
    <source>
        <dbReference type="Proteomes" id="UP000003793"/>
    </source>
</evidence>
<reference evidence="2 3" key="1">
    <citation type="submission" date="2009-02" db="EMBL/GenBank/DDBJ databases">
        <authorList>
            <person name="Fulton L."/>
            <person name="Clifton S."/>
            <person name="Fulton B."/>
            <person name="Xu J."/>
            <person name="Minx P."/>
            <person name="Pepin K.H."/>
            <person name="Johnson M."/>
            <person name="Bhonagiri V."/>
            <person name="Nash W.E."/>
            <person name="Mardis E.R."/>
            <person name="Wilson R.K."/>
        </authorList>
    </citation>
    <scope>NUCLEOTIDE SEQUENCE [LARGE SCALE GENOMIC DNA]</scope>
    <source>
        <strain evidence="2 3">ATCC 27758</strain>
    </source>
</reference>
<dbReference type="AlphaFoldDB" id="C0BCZ4"/>
<sequence>MQIETPQAVAIYCRLSKEDLDENKIDNLSRSIQNQKSMLTDFAEINGWQIFDIYCDDNLSGVARDRPEFNRLIRDASLRKFNIILCKTNRALPETWSSWKNTSTVSSQFGVSGSSAW</sequence>
<organism evidence="2 3">
    <name type="scientific">Coprococcus comes ATCC 27758</name>
    <dbReference type="NCBI Taxonomy" id="470146"/>
    <lineage>
        <taxon>Bacteria</taxon>
        <taxon>Bacillati</taxon>
        <taxon>Bacillota</taxon>
        <taxon>Clostridia</taxon>
        <taxon>Lachnospirales</taxon>
        <taxon>Lachnospiraceae</taxon>
        <taxon>Coprococcus</taxon>
    </lineage>
</organism>
<dbReference type="Gene3D" id="3.40.50.1390">
    <property type="entry name" value="Resolvase, N-terminal catalytic domain"/>
    <property type="match status" value="1"/>
</dbReference>
<gene>
    <name evidence="2" type="ORF">COPCOM_03035</name>
</gene>
<dbReference type="Pfam" id="PF00239">
    <property type="entry name" value="Resolvase"/>
    <property type="match status" value="1"/>
</dbReference>